<proteinExistence type="inferred from homology"/>
<keyword evidence="6" id="KW-0238">DNA-binding</keyword>
<evidence type="ECO:0000256" key="6">
    <source>
        <dbReference type="HAMAP-Rule" id="MF_00978"/>
    </source>
</evidence>
<evidence type="ECO:0000259" key="7">
    <source>
        <dbReference type="PROSITE" id="PS51733"/>
    </source>
</evidence>
<keyword evidence="9" id="KW-1185">Reference proteome</keyword>
<dbReference type="InterPro" id="IPR036390">
    <property type="entry name" value="WH_DNA-bd_sf"/>
</dbReference>
<dbReference type="InterPro" id="IPR045864">
    <property type="entry name" value="aa-tRNA-synth_II/BPL/LPL"/>
</dbReference>
<dbReference type="RefSeq" id="WP_091347263.1">
    <property type="nucleotide sequence ID" value="NZ_FMAQ01000003.1"/>
</dbReference>
<protein>
    <recommendedName>
        <fullName evidence="6">Bifunctional ligase/repressor BirA</fullName>
    </recommendedName>
    <alternativeName>
        <fullName evidence="6">Biotin operon repressor</fullName>
    </alternativeName>
    <alternativeName>
        <fullName evidence="6">Biotin--[acetyl-CoA-carboxylase] ligase</fullName>
        <ecNumber evidence="6">6.3.4.15</ecNumber>
    </alternativeName>
    <alternativeName>
        <fullName evidence="6">Biotin--protein ligase</fullName>
    </alternativeName>
    <alternativeName>
        <fullName evidence="6">Biotin-[acetyl-CoA carboxylase] synthetase</fullName>
    </alternativeName>
</protein>
<dbReference type="GO" id="GO:0006355">
    <property type="term" value="P:regulation of DNA-templated transcription"/>
    <property type="evidence" value="ECO:0007669"/>
    <property type="project" value="UniProtKB-UniRule"/>
</dbReference>
<dbReference type="SUPFAM" id="SSF55681">
    <property type="entry name" value="Class II aaRS and biotin synthetases"/>
    <property type="match status" value="1"/>
</dbReference>
<dbReference type="InterPro" id="IPR036388">
    <property type="entry name" value="WH-like_DNA-bd_sf"/>
</dbReference>
<evidence type="ECO:0000256" key="3">
    <source>
        <dbReference type="ARBA" id="ARBA00022840"/>
    </source>
</evidence>
<feature type="binding site" evidence="6">
    <location>
        <begin position="117"/>
        <end position="119"/>
    </location>
    <ligand>
        <name>biotin</name>
        <dbReference type="ChEBI" id="CHEBI:57586"/>
    </ligand>
</feature>
<dbReference type="NCBIfam" id="TIGR00121">
    <property type="entry name" value="birA_ligase"/>
    <property type="match status" value="1"/>
</dbReference>
<dbReference type="NCBIfam" id="NF008847">
    <property type="entry name" value="PRK11886.1-2"/>
    <property type="match status" value="1"/>
</dbReference>
<dbReference type="GO" id="GO:0003677">
    <property type="term" value="F:DNA binding"/>
    <property type="evidence" value="ECO:0007669"/>
    <property type="project" value="UniProtKB-UniRule"/>
</dbReference>
<dbReference type="Gene3D" id="2.30.30.100">
    <property type="match status" value="1"/>
</dbReference>
<organism evidence="8 9">
    <name type="scientific">Gilliamella bombicola</name>
    <dbReference type="NCBI Taxonomy" id="1798182"/>
    <lineage>
        <taxon>Bacteria</taxon>
        <taxon>Pseudomonadati</taxon>
        <taxon>Pseudomonadota</taxon>
        <taxon>Gammaproteobacteria</taxon>
        <taxon>Orbales</taxon>
        <taxon>Orbaceae</taxon>
        <taxon>Gilliamella</taxon>
    </lineage>
</organism>
<dbReference type="InterPro" id="IPR003142">
    <property type="entry name" value="BPL_C"/>
</dbReference>
<keyword evidence="3 6" id="KW-0067">ATP-binding</keyword>
<dbReference type="EMBL" id="FMAQ01000003">
    <property type="protein sequence ID" value="SCB94739.1"/>
    <property type="molecule type" value="Genomic_DNA"/>
</dbReference>
<dbReference type="SUPFAM" id="SSF50037">
    <property type="entry name" value="C-terminal domain of transcriptional repressors"/>
    <property type="match status" value="1"/>
</dbReference>
<accession>A0A1C4AJN1</accession>
<dbReference type="InterPro" id="IPR030855">
    <property type="entry name" value="Bifunct_BirA"/>
</dbReference>
<dbReference type="GO" id="GO:0004077">
    <property type="term" value="F:biotin--[biotin carboxyl-carrier protein] ligase activity"/>
    <property type="evidence" value="ECO:0007669"/>
    <property type="project" value="UniProtKB-UniRule"/>
</dbReference>
<dbReference type="OrthoDB" id="9807064at2"/>
<dbReference type="InterPro" id="IPR004408">
    <property type="entry name" value="Biotin_CoA_COase_ligase"/>
</dbReference>
<feature type="binding site" evidence="6">
    <location>
        <position position="184"/>
    </location>
    <ligand>
        <name>biotin</name>
        <dbReference type="ChEBI" id="CHEBI:57586"/>
    </ligand>
</feature>
<feature type="DNA-binding region" description="H-T-H motif" evidence="6">
    <location>
        <begin position="22"/>
        <end position="41"/>
    </location>
</feature>
<evidence type="ECO:0000313" key="9">
    <source>
        <dbReference type="Proteomes" id="UP000199670"/>
    </source>
</evidence>
<comment type="catalytic activity">
    <reaction evidence="5 6">
        <text>biotin + L-lysyl-[protein] + ATP = N(6)-biotinyl-L-lysyl-[protein] + AMP + diphosphate + H(+)</text>
        <dbReference type="Rhea" id="RHEA:11756"/>
        <dbReference type="Rhea" id="RHEA-COMP:9752"/>
        <dbReference type="Rhea" id="RHEA-COMP:10505"/>
        <dbReference type="ChEBI" id="CHEBI:15378"/>
        <dbReference type="ChEBI" id="CHEBI:29969"/>
        <dbReference type="ChEBI" id="CHEBI:30616"/>
        <dbReference type="ChEBI" id="CHEBI:33019"/>
        <dbReference type="ChEBI" id="CHEBI:57586"/>
        <dbReference type="ChEBI" id="CHEBI:83144"/>
        <dbReference type="ChEBI" id="CHEBI:456215"/>
        <dbReference type="EC" id="6.3.4.15"/>
    </reaction>
</comment>
<feature type="binding site" evidence="6">
    <location>
        <begin position="90"/>
        <end position="92"/>
    </location>
    <ligand>
        <name>biotin</name>
        <dbReference type="ChEBI" id="CHEBI:57586"/>
    </ligand>
</feature>
<evidence type="ECO:0000256" key="1">
    <source>
        <dbReference type="ARBA" id="ARBA00022598"/>
    </source>
</evidence>
<feature type="binding site" evidence="6">
    <location>
        <position position="113"/>
    </location>
    <ligand>
        <name>biotin</name>
        <dbReference type="ChEBI" id="CHEBI:57586"/>
    </ligand>
</feature>
<evidence type="ECO:0000256" key="2">
    <source>
        <dbReference type="ARBA" id="ARBA00022741"/>
    </source>
</evidence>
<dbReference type="InterPro" id="IPR008988">
    <property type="entry name" value="Transcriptional_repressor_C"/>
</dbReference>
<keyword evidence="6" id="KW-0805">Transcription regulation</keyword>
<evidence type="ECO:0000256" key="5">
    <source>
        <dbReference type="ARBA" id="ARBA00047846"/>
    </source>
</evidence>
<dbReference type="Pfam" id="PF03099">
    <property type="entry name" value="BPL_LplA_LipB"/>
    <property type="match status" value="1"/>
</dbReference>
<dbReference type="NCBIfam" id="NF008849">
    <property type="entry name" value="PRK11886.1-4"/>
    <property type="match status" value="1"/>
</dbReference>
<dbReference type="Pfam" id="PF08279">
    <property type="entry name" value="HTH_11"/>
    <property type="match status" value="1"/>
</dbReference>
<sequence>MRSHKNPLKLIEILADGKYHSGEELATIFGITRAGINKYIKQLREWGVDLTSVQGKGYCLASPLNLLNKNKIDQHYQSDSHCEILPIIDSTNQYLLDRIGQLTSGDCCVAEFQSKARGRRGRKWFSPFGSNLYFSMYWKLEQGVAAAMGLSLVVGIVLADTLRTLSGQNIKVKWPNDLYLNDQKLAGILVELAGKTGDCAHVVIGVGVNLTMTNPDTNIVNQKWANLGNVDRNLLVAQVAKVLKSKLIEFEKHGLAPFIHDWNRLDNFANRPVKLLIGDNIIRGIAKGINEQGALLLEQNGKINAHIGGEISLRIDE</sequence>
<dbReference type="HAMAP" id="MF_00978">
    <property type="entry name" value="Bifunct_BirA"/>
    <property type="match status" value="1"/>
</dbReference>
<keyword evidence="6" id="KW-0804">Transcription</keyword>
<dbReference type="GO" id="GO:0005524">
    <property type="term" value="F:ATP binding"/>
    <property type="evidence" value="ECO:0007669"/>
    <property type="project" value="UniProtKB-UniRule"/>
</dbReference>
<dbReference type="STRING" id="1798182.GA0061081_1033"/>
<feature type="domain" description="BPL/LPL catalytic" evidence="7">
    <location>
        <begin position="67"/>
        <end position="251"/>
    </location>
</feature>
<dbReference type="PROSITE" id="PS51733">
    <property type="entry name" value="BPL_LPL_CATALYTIC"/>
    <property type="match status" value="1"/>
</dbReference>
<evidence type="ECO:0000313" key="8">
    <source>
        <dbReference type="EMBL" id="SCB94739.1"/>
    </source>
</evidence>
<dbReference type="Gene3D" id="3.30.930.10">
    <property type="entry name" value="Bira Bifunctional Protein, Domain 2"/>
    <property type="match status" value="1"/>
</dbReference>
<keyword evidence="1 6" id="KW-0436">Ligase</keyword>
<dbReference type="Pfam" id="PF02237">
    <property type="entry name" value="BPL_C"/>
    <property type="match status" value="1"/>
</dbReference>
<reference evidence="9" key="1">
    <citation type="submission" date="2016-08" db="EMBL/GenBank/DDBJ databases">
        <authorList>
            <person name="Varghese N."/>
            <person name="Submissions Spin"/>
        </authorList>
    </citation>
    <scope>NUCLEOTIDE SEQUENCE [LARGE SCALE GENOMIC DNA]</scope>
    <source>
        <strain evidence="9">R-53248</strain>
    </source>
</reference>
<evidence type="ECO:0000256" key="4">
    <source>
        <dbReference type="ARBA" id="ARBA00023267"/>
    </source>
</evidence>
<comment type="function">
    <text evidence="6">Acts both as a biotin--[acetyl-CoA-carboxylase] ligase and a biotin-operon repressor. In the presence of ATP, BirA activates biotin to form the BirA-biotinyl-5'-adenylate (BirA-bio-5'-AMP or holoBirA) complex. HoloBirA can either transfer the biotinyl moiety to the biotin carboxyl carrier protein (BCCP) subunit of acetyl-CoA carboxylase, or bind to the biotin operator site and inhibit transcription of the operon.</text>
</comment>
<comment type="similarity">
    <text evidence="6">Belongs to the biotin--protein ligase family.</text>
</comment>
<dbReference type="InterPro" id="IPR004143">
    <property type="entry name" value="BPL_LPL_catalytic"/>
</dbReference>
<dbReference type="Gene3D" id="1.10.10.10">
    <property type="entry name" value="Winged helix-like DNA-binding domain superfamily/Winged helix DNA-binding domain"/>
    <property type="match status" value="1"/>
</dbReference>
<dbReference type="Proteomes" id="UP000199670">
    <property type="component" value="Unassembled WGS sequence"/>
</dbReference>
<dbReference type="SUPFAM" id="SSF46785">
    <property type="entry name" value="Winged helix' DNA-binding domain"/>
    <property type="match status" value="1"/>
</dbReference>
<dbReference type="GO" id="GO:0005737">
    <property type="term" value="C:cytoplasm"/>
    <property type="evidence" value="ECO:0007669"/>
    <property type="project" value="TreeGrafter"/>
</dbReference>
<dbReference type="InterPro" id="IPR013196">
    <property type="entry name" value="HTH_11"/>
</dbReference>
<keyword evidence="2 6" id="KW-0547">Nucleotide-binding</keyword>
<name>A0A1C4AJN1_9GAMM</name>
<dbReference type="PANTHER" id="PTHR12835:SF5">
    <property type="entry name" value="BIOTIN--PROTEIN LIGASE"/>
    <property type="match status" value="1"/>
</dbReference>
<dbReference type="PANTHER" id="PTHR12835">
    <property type="entry name" value="BIOTIN PROTEIN LIGASE"/>
    <property type="match status" value="1"/>
</dbReference>
<keyword evidence="6" id="KW-0678">Repressor</keyword>
<keyword evidence="4 6" id="KW-0092">Biotin</keyword>
<gene>
    <name evidence="6" type="primary">birA</name>
    <name evidence="8" type="ORF">GA0061081_1033</name>
</gene>
<dbReference type="EC" id="6.3.4.15" evidence="6"/>
<dbReference type="AlphaFoldDB" id="A0A1C4AJN1"/>
<dbReference type="CDD" id="cd16442">
    <property type="entry name" value="BPL"/>
    <property type="match status" value="1"/>
</dbReference>